<protein>
    <recommendedName>
        <fullName evidence="5">Hemerythrin-like domain-containing protein</fullName>
    </recommendedName>
</protein>
<dbReference type="Gene3D" id="1.20.120.50">
    <property type="entry name" value="Hemerythrin-like"/>
    <property type="match status" value="1"/>
</dbReference>
<evidence type="ECO:0000256" key="2">
    <source>
        <dbReference type="ARBA" id="ARBA00022621"/>
    </source>
</evidence>
<dbReference type="GO" id="GO:0005344">
    <property type="term" value="F:oxygen carrier activity"/>
    <property type="evidence" value="ECO:0007669"/>
    <property type="project" value="UniProtKB-KW"/>
</dbReference>
<keyword evidence="2" id="KW-0561">Oxygen transport</keyword>
<dbReference type="InterPro" id="IPR012312">
    <property type="entry name" value="Hemerythrin-like"/>
</dbReference>
<keyword evidence="3" id="KW-0479">Metal-binding</keyword>
<dbReference type="AlphaFoldDB" id="A0A178MYY4"/>
<dbReference type="InterPro" id="IPR012827">
    <property type="entry name" value="Hemerythrin_metal-bd"/>
</dbReference>
<keyword evidence="2" id="KW-0813">Transport</keyword>
<dbReference type="PANTHER" id="PTHR37164">
    <property type="entry name" value="BACTERIOHEMERYTHRIN"/>
    <property type="match status" value="1"/>
</dbReference>
<proteinExistence type="inferred from homology"/>
<dbReference type="InterPro" id="IPR016131">
    <property type="entry name" value="Haemerythrin_Fe_BS"/>
</dbReference>
<evidence type="ECO:0000259" key="5">
    <source>
        <dbReference type="Pfam" id="PF01814"/>
    </source>
</evidence>
<dbReference type="RefSeq" id="WP_068496970.1">
    <property type="nucleotide sequence ID" value="NZ_LWQU01000032.1"/>
</dbReference>
<organism evidence="6 7">
    <name type="scientific">Magnetospirillum moscoviense</name>
    <dbReference type="NCBI Taxonomy" id="1437059"/>
    <lineage>
        <taxon>Bacteria</taxon>
        <taxon>Pseudomonadati</taxon>
        <taxon>Pseudomonadota</taxon>
        <taxon>Alphaproteobacteria</taxon>
        <taxon>Rhodospirillales</taxon>
        <taxon>Rhodospirillaceae</taxon>
        <taxon>Magnetospirillum</taxon>
    </lineage>
</organism>
<dbReference type="InterPro" id="IPR035938">
    <property type="entry name" value="Hemerythrin-like_sf"/>
</dbReference>
<evidence type="ECO:0000313" key="6">
    <source>
        <dbReference type="EMBL" id="OAN64506.1"/>
    </source>
</evidence>
<dbReference type="PANTHER" id="PTHR37164:SF1">
    <property type="entry name" value="BACTERIOHEMERYTHRIN"/>
    <property type="match status" value="1"/>
</dbReference>
<evidence type="ECO:0000256" key="4">
    <source>
        <dbReference type="ARBA" id="ARBA00023004"/>
    </source>
</evidence>
<accession>A0A178MYY4</accession>
<dbReference type="SUPFAM" id="SSF47188">
    <property type="entry name" value="Hemerythrin-like"/>
    <property type="match status" value="1"/>
</dbReference>
<dbReference type="PROSITE" id="PS00550">
    <property type="entry name" value="HEMERYTHRINS"/>
    <property type="match status" value="1"/>
</dbReference>
<gene>
    <name evidence="6" type="ORF">A6A05_06385</name>
</gene>
<dbReference type="NCBIfam" id="TIGR02481">
    <property type="entry name" value="hemeryth_dom"/>
    <property type="match status" value="1"/>
</dbReference>
<comment type="caution">
    <text evidence="6">The sequence shown here is derived from an EMBL/GenBank/DDBJ whole genome shotgun (WGS) entry which is preliminary data.</text>
</comment>
<comment type="similarity">
    <text evidence="1">Belongs to the hemerythrin family.</text>
</comment>
<dbReference type="OrthoDB" id="7305302at2"/>
<sequence length="138" mass="16121">MLIVWSQGFDIGHADIDDDHRVVVDIINNLNDSHGDAALVSWALSGLDRYVRRHFAREEALMRAGHYPDLEAHVALHGEFRRQITELRDRWEHKRVPVIEAETLLILAHWWMTHIRHEDPKYVPWVIAPVSVRRLDAA</sequence>
<evidence type="ECO:0000313" key="7">
    <source>
        <dbReference type="Proteomes" id="UP000078543"/>
    </source>
</evidence>
<dbReference type="Proteomes" id="UP000078543">
    <property type="component" value="Unassembled WGS sequence"/>
</dbReference>
<feature type="domain" description="Hemerythrin-like" evidence="5">
    <location>
        <begin position="14"/>
        <end position="126"/>
    </location>
</feature>
<reference evidence="6 7" key="1">
    <citation type="submission" date="2016-04" db="EMBL/GenBank/DDBJ databases">
        <title>Draft genome sequence of freshwater magnetotactic bacteria Magnetospirillum marisnigri SP-1 and Magnetospirillum moscoviense BB-1.</title>
        <authorList>
            <person name="Koziaeva V."/>
            <person name="Dziuba M.V."/>
            <person name="Ivanov T.M."/>
            <person name="Kuznetsov B."/>
            <person name="Grouzdev D.S."/>
        </authorList>
    </citation>
    <scope>NUCLEOTIDE SEQUENCE [LARGE SCALE GENOMIC DNA]</scope>
    <source>
        <strain evidence="6 7">BB-1</strain>
    </source>
</reference>
<dbReference type="Pfam" id="PF01814">
    <property type="entry name" value="Hemerythrin"/>
    <property type="match status" value="1"/>
</dbReference>
<dbReference type="STRING" id="1437059.A6A05_06385"/>
<keyword evidence="7" id="KW-1185">Reference proteome</keyword>
<evidence type="ECO:0000256" key="3">
    <source>
        <dbReference type="ARBA" id="ARBA00022723"/>
    </source>
</evidence>
<evidence type="ECO:0000256" key="1">
    <source>
        <dbReference type="ARBA" id="ARBA00010587"/>
    </source>
</evidence>
<name>A0A178MYY4_9PROT</name>
<dbReference type="NCBIfam" id="NF033749">
    <property type="entry name" value="bact_hemeryth"/>
    <property type="match status" value="1"/>
</dbReference>
<dbReference type="EMBL" id="LWQU01000032">
    <property type="protein sequence ID" value="OAN64506.1"/>
    <property type="molecule type" value="Genomic_DNA"/>
</dbReference>
<dbReference type="GO" id="GO:0046872">
    <property type="term" value="F:metal ion binding"/>
    <property type="evidence" value="ECO:0007669"/>
    <property type="project" value="UniProtKB-KW"/>
</dbReference>
<dbReference type="CDD" id="cd12107">
    <property type="entry name" value="Hemerythrin"/>
    <property type="match status" value="1"/>
</dbReference>
<dbReference type="InterPro" id="IPR050669">
    <property type="entry name" value="Hemerythrin"/>
</dbReference>
<keyword evidence="4" id="KW-0408">Iron</keyword>